<gene>
    <name evidence="2" type="ORF">QTN47_12130</name>
</gene>
<sequence>MKTFGIILIVVGIVMILFKGFTYHTEKNVVDLGNVEINKKENKWVGWPTYTGVAVAAVGIVLTISGNKNR</sequence>
<evidence type="ECO:0000313" key="2">
    <source>
        <dbReference type="EMBL" id="MEX6688251.1"/>
    </source>
</evidence>
<dbReference type="EMBL" id="JAULBC010000003">
    <property type="protein sequence ID" value="MEX6688251.1"/>
    <property type="molecule type" value="Genomic_DNA"/>
</dbReference>
<keyword evidence="1" id="KW-1133">Transmembrane helix</keyword>
<evidence type="ECO:0000256" key="1">
    <source>
        <dbReference type="SAM" id="Phobius"/>
    </source>
</evidence>
<name>A0ABV3ZEE9_9BACT</name>
<protein>
    <recommendedName>
        <fullName evidence="4">DUF3185 domain-containing protein</fullName>
    </recommendedName>
</protein>
<dbReference type="RefSeq" id="WP_369329660.1">
    <property type="nucleotide sequence ID" value="NZ_JAULBC010000003.1"/>
</dbReference>
<feature type="transmembrane region" description="Helical" evidence="1">
    <location>
        <begin position="44"/>
        <end position="64"/>
    </location>
</feature>
<reference evidence="2 3" key="1">
    <citation type="submission" date="2023-07" db="EMBL/GenBank/DDBJ databases">
        <authorList>
            <person name="Lian W.-H."/>
        </authorList>
    </citation>
    <scope>NUCLEOTIDE SEQUENCE [LARGE SCALE GENOMIC DNA]</scope>
    <source>
        <strain evidence="2 3">SYSU DXS3180</strain>
    </source>
</reference>
<comment type="caution">
    <text evidence="2">The sequence shown here is derived from an EMBL/GenBank/DDBJ whole genome shotgun (WGS) entry which is preliminary data.</text>
</comment>
<evidence type="ECO:0000313" key="3">
    <source>
        <dbReference type="Proteomes" id="UP001560573"/>
    </source>
</evidence>
<proteinExistence type="predicted"/>
<keyword evidence="1" id="KW-0812">Transmembrane</keyword>
<keyword evidence="3" id="KW-1185">Reference proteome</keyword>
<keyword evidence="1" id="KW-0472">Membrane</keyword>
<evidence type="ECO:0008006" key="4">
    <source>
        <dbReference type="Google" id="ProtNLM"/>
    </source>
</evidence>
<feature type="transmembrane region" description="Helical" evidence="1">
    <location>
        <begin position="7"/>
        <end position="24"/>
    </location>
</feature>
<dbReference type="Proteomes" id="UP001560573">
    <property type="component" value="Unassembled WGS sequence"/>
</dbReference>
<accession>A0ABV3ZEE9</accession>
<organism evidence="2 3">
    <name type="scientific">Danxiaibacter flavus</name>
    <dbReference type="NCBI Taxonomy" id="3049108"/>
    <lineage>
        <taxon>Bacteria</taxon>
        <taxon>Pseudomonadati</taxon>
        <taxon>Bacteroidota</taxon>
        <taxon>Chitinophagia</taxon>
        <taxon>Chitinophagales</taxon>
        <taxon>Chitinophagaceae</taxon>
        <taxon>Danxiaibacter</taxon>
    </lineage>
</organism>